<dbReference type="PRINTS" id="PR00320">
    <property type="entry name" value="GPROTEINBRPT"/>
</dbReference>
<evidence type="ECO:0000256" key="4">
    <source>
        <dbReference type="PROSITE-ProRule" id="PRU00221"/>
    </source>
</evidence>
<comment type="similarity">
    <text evidence="3">Belongs to the THOC3 family.</text>
</comment>
<dbReference type="Pfam" id="PF25174">
    <property type="entry name" value="Beta-prop_THOC3"/>
    <property type="match status" value="1"/>
</dbReference>
<evidence type="ECO:0000256" key="3">
    <source>
        <dbReference type="ARBA" id="ARBA00046343"/>
    </source>
</evidence>
<accession>A0AAD5KUW9</accession>
<keyword evidence="1 4" id="KW-0853">WD repeat</keyword>
<dbReference type="PANTHER" id="PTHR22839">
    <property type="entry name" value="THO COMPLEX SUBUNIT 3 THO3"/>
    <property type="match status" value="1"/>
</dbReference>
<evidence type="ECO:0000256" key="1">
    <source>
        <dbReference type="ARBA" id="ARBA00022574"/>
    </source>
</evidence>
<evidence type="ECO:0000256" key="2">
    <source>
        <dbReference type="ARBA" id="ARBA00022737"/>
    </source>
</evidence>
<dbReference type="GO" id="GO:0000445">
    <property type="term" value="C:THO complex part of transcription export complex"/>
    <property type="evidence" value="ECO:0007669"/>
    <property type="project" value="TreeGrafter"/>
</dbReference>
<evidence type="ECO:0008006" key="7">
    <source>
        <dbReference type="Google" id="ProtNLM"/>
    </source>
</evidence>
<dbReference type="PANTHER" id="PTHR22839:SF0">
    <property type="entry name" value="THO COMPLEX SUBUNIT 3"/>
    <property type="match status" value="1"/>
</dbReference>
<evidence type="ECO:0000313" key="5">
    <source>
        <dbReference type="EMBL" id="KAI9559552.1"/>
    </source>
</evidence>
<dbReference type="AlphaFoldDB" id="A0AAD5KUW9"/>
<dbReference type="InterPro" id="IPR001680">
    <property type="entry name" value="WD40_rpt"/>
</dbReference>
<reference evidence="5 6" key="1">
    <citation type="submission" date="2022-05" db="EMBL/GenBank/DDBJ databases">
        <title>A multi-omics perspective on studying reproductive biology in Daphnia sinensis.</title>
        <authorList>
            <person name="Jia J."/>
        </authorList>
    </citation>
    <scope>NUCLEOTIDE SEQUENCE [LARGE SCALE GENOMIC DNA]</scope>
    <source>
        <strain evidence="5 6">WSL</strain>
    </source>
</reference>
<dbReference type="SUPFAM" id="SSF50978">
    <property type="entry name" value="WD40 repeat-like"/>
    <property type="match status" value="1"/>
</dbReference>
<keyword evidence="2" id="KW-0677">Repeat</keyword>
<keyword evidence="6" id="KW-1185">Reference proteome</keyword>
<dbReference type="InterPro" id="IPR040132">
    <property type="entry name" value="Tex1/THOC3"/>
</dbReference>
<dbReference type="EMBL" id="WJBH02000004">
    <property type="protein sequence ID" value="KAI9559552.1"/>
    <property type="molecule type" value="Genomic_DNA"/>
</dbReference>
<dbReference type="Proteomes" id="UP000820818">
    <property type="component" value="Linkage Group LG4"/>
</dbReference>
<dbReference type="GO" id="GO:0006406">
    <property type="term" value="P:mRNA export from nucleus"/>
    <property type="evidence" value="ECO:0007669"/>
    <property type="project" value="InterPro"/>
</dbReference>
<protein>
    <recommendedName>
        <fullName evidence="7">THO complex subunit 3</fullName>
    </recommendedName>
</protein>
<gene>
    <name evidence="5" type="ORF">GHT06_013557</name>
</gene>
<evidence type="ECO:0000313" key="6">
    <source>
        <dbReference type="Proteomes" id="UP000820818"/>
    </source>
</evidence>
<dbReference type="InterPro" id="IPR020472">
    <property type="entry name" value="WD40_PAC1"/>
</dbReference>
<feature type="repeat" description="WD" evidence="4">
    <location>
        <begin position="66"/>
        <end position="108"/>
    </location>
</feature>
<dbReference type="InterPro" id="IPR015943">
    <property type="entry name" value="WD40/YVTN_repeat-like_dom_sf"/>
</dbReference>
<sequence length="318" mass="35537">MALTELEELKNHFKTHTRVREVTAHSAKVHTVDWNCDGRRLASGSFDKTVCLFTVDSDRLVKEQTFSGHNDSVDQLCWHETNPDLLSTASGDKTMRVWDARIKKNIATVNTKGENINITWSPDGNSIAVGNKEDLVTFIDARTFKIRMENQFKFEVNEIEWNKASNLFFLTSGQGCIHILDYPELTTVHVTQAHPANCICIEFDPTGRYFATGSADALVSLWDADEIACLRTFSRLDWPVRTLSFSHDGSMLASGSEDLLIDVSHVGTGERVIAIPVDTPTFTVAWHPRSHLLAYACDDKDDGNRDAGTVKLFGLSNE</sequence>
<dbReference type="SMART" id="SM00320">
    <property type="entry name" value="WD40"/>
    <property type="match status" value="7"/>
</dbReference>
<organism evidence="5 6">
    <name type="scientific">Daphnia sinensis</name>
    <dbReference type="NCBI Taxonomy" id="1820382"/>
    <lineage>
        <taxon>Eukaryota</taxon>
        <taxon>Metazoa</taxon>
        <taxon>Ecdysozoa</taxon>
        <taxon>Arthropoda</taxon>
        <taxon>Crustacea</taxon>
        <taxon>Branchiopoda</taxon>
        <taxon>Diplostraca</taxon>
        <taxon>Cladocera</taxon>
        <taxon>Anomopoda</taxon>
        <taxon>Daphniidae</taxon>
        <taxon>Daphnia</taxon>
        <taxon>Daphnia similis group</taxon>
    </lineage>
</organism>
<comment type="caution">
    <text evidence="5">The sequence shown here is derived from an EMBL/GenBank/DDBJ whole genome shotgun (WGS) entry which is preliminary data.</text>
</comment>
<name>A0AAD5KUW9_9CRUS</name>
<dbReference type="FunFam" id="2.130.10.10:FF:001007">
    <property type="entry name" value="THO complex subunit 3"/>
    <property type="match status" value="1"/>
</dbReference>
<feature type="repeat" description="WD" evidence="4">
    <location>
        <begin position="191"/>
        <end position="232"/>
    </location>
</feature>
<feature type="repeat" description="WD" evidence="4">
    <location>
        <begin position="22"/>
        <end position="63"/>
    </location>
</feature>
<dbReference type="InterPro" id="IPR036322">
    <property type="entry name" value="WD40_repeat_dom_sf"/>
</dbReference>
<dbReference type="PROSITE" id="PS50294">
    <property type="entry name" value="WD_REPEATS_REGION"/>
    <property type="match status" value="2"/>
</dbReference>
<proteinExistence type="inferred from homology"/>
<dbReference type="Gene3D" id="2.130.10.10">
    <property type="entry name" value="YVTN repeat-like/Quinoprotein amine dehydrogenase"/>
    <property type="match status" value="2"/>
</dbReference>
<dbReference type="PROSITE" id="PS50082">
    <property type="entry name" value="WD_REPEATS_2"/>
    <property type="match status" value="3"/>
</dbReference>